<name>A0A6A6M3S1_HEVBR</name>
<dbReference type="Proteomes" id="UP000467840">
    <property type="component" value="Chromosome 9"/>
</dbReference>
<keyword evidence="3" id="KW-1185">Reference proteome</keyword>
<proteinExistence type="predicted"/>
<reference evidence="2 3" key="1">
    <citation type="journal article" date="2020" name="Mol. Plant">
        <title>The Chromosome-Based Rubber Tree Genome Provides New Insights into Spurge Genome Evolution and Rubber Biosynthesis.</title>
        <authorList>
            <person name="Liu J."/>
            <person name="Shi C."/>
            <person name="Shi C.C."/>
            <person name="Li W."/>
            <person name="Zhang Q.J."/>
            <person name="Zhang Y."/>
            <person name="Li K."/>
            <person name="Lu H.F."/>
            <person name="Shi C."/>
            <person name="Zhu S.T."/>
            <person name="Xiao Z.Y."/>
            <person name="Nan H."/>
            <person name="Yue Y."/>
            <person name="Zhu X.G."/>
            <person name="Wu Y."/>
            <person name="Hong X.N."/>
            <person name="Fan G.Y."/>
            <person name="Tong Y."/>
            <person name="Zhang D."/>
            <person name="Mao C.L."/>
            <person name="Liu Y.L."/>
            <person name="Hao S.J."/>
            <person name="Liu W.Q."/>
            <person name="Lv M.Q."/>
            <person name="Zhang H.B."/>
            <person name="Liu Y."/>
            <person name="Hu-Tang G.R."/>
            <person name="Wang J.P."/>
            <person name="Wang J.H."/>
            <person name="Sun Y.H."/>
            <person name="Ni S.B."/>
            <person name="Chen W.B."/>
            <person name="Zhang X.C."/>
            <person name="Jiao Y.N."/>
            <person name="Eichler E.E."/>
            <person name="Li G.H."/>
            <person name="Liu X."/>
            <person name="Gao L.Z."/>
        </authorList>
    </citation>
    <scope>NUCLEOTIDE SEQUENCE [LARGE SCALE GENOMIC DNA]</scope>
    <source>
        <strain evidence="3">cv. GT1</strain>
        <tissue evidence="2">Leaf</tissue>
    </source>
</reference>
<gene>
    <name evidence="2" type="ORF">GH714_042450</name>
</gene>
<dbReference type="AlphaFoldDB" id="A0A6A6M3S1"/>
<evidence type="ECO:0000313" key="2">
    <source>
        <dbReference type="EMBL" id="KAF2308340.1"/>
    </source>
</evidence>
<organism evidence="2 3">
    <name type="scientific">Hevea brasiliensis</name>
    <name type="common">Para rubber tree</name>
    <name type="synonym">Siphonia brasiliensis</name>
    <dbReference type="NCBI Taxonomy" id="3981"/>
    <lineage>
        <taxon>Eukaryota</taxon>
        <taxon>Viridiplantae</taxon>
        <taxon>Streptophyta</taxon>
        <taxon>Embryophyta</taxon>
        <taxon>Tracheophyta</taxon>
        <taxon>Spermatophyta</taxon>
        <taxon>Magnoliopsida</taxon>
        <taxon>eudicotyledons</taxon>
        <taxon>Gunneridae</taxon>
        <taxon>Pentapetalae</taxon>
        <taxon>rosids</taxon>
        <taxon>fabids</taxon>
        <taxon>Malpighiales</taxon>
        <taxon>Euphorbiaceae</taxon>
        <taxon>Crotonoideae</taxon>
        <taxon>Micrandreae</taxon>
        <taxon>Hevea</taxon>
    </lineage>
</organism>
<feature type="coiled-coil region" evidence="1">
    <location>
        <begin position="127"/>
        <end position="161"/>
    </location>
</feature>
<accession>A0A6A6M3S1</accession>
<evidence type="ECO:0000313" key="3">
    <source>
        <dbReference type="Proteomes" id="UP000467840"/>
    </source>
</evidence>
<comment type="caution">
    <text evidence="2">The sequence shown here is derived from an EMBL/GenBank/DDBJ whole genome shotgun (WGS) entry which is preliminary data.</text>
</comment>
<evidence type="ECO:0000256" key="1">
    <source>
        <dbReference type="SAM" id="Coils"/>
    </source>
</evidence>
<sequence>MASNPLSGSQVLAGTQVPVTSQVPVAPHVPLMVRTSASGFVDLVLDVQAPLVALVEVSDTSDTNSGTLLSTNSYFISDAFSERHSGTYEEAQSLVPFESNHATQEVANVGDDDDPLEDIHLLTFPKEREKEDRVKDIRGKMTNLEEQISRIKAKITELKAEETSLMWLEDD</sequence>
<protein>
    <submittedName>
        <fullName evidence="2">Uncharacterized protein</fullName>
    </submittedName>
</protein>
<dbReference type="EMBL" id="JAAGAX010000008">
    <property type="protein sequence ID" value="KAF2308340.1"/>
    <property type="molecule type" value="Genomic_DNA"/>
</dbReference>
<keyword evidence="1" id="KW-0175">Coiled coil</keyword>